<organism evidence="1">
    <name type="scientific">viral metagenome</name>
    <dbReference type="NCBI Taxonomy" id="1070528"/>
    <lineage>
        <taxon>unclassified sequences</taxon>
        <taxon>metagenomes</taxon>
        <taxon>organismal metagenomes</taxon>
    </lineage>
</organism>
<evidence type="ECO:0000313" key="1">
    <source>
        <dbReference type="EMBL" id="QHS80864.1"/>
    </source>
</evidence>
<name>A0A6C0AM40_9ZZZZ</name>
<protein>
    <submittedName>
        <fullName evidence="1">Uncharacterized protein</fullName>
    </submittedName>
</protein>
<accession>A0A6C0AM40</accession>
<proteinExistence type="predicted"/>
<reference evidence="1" key="1">
    <citation type="journal article" date="2020" name="Nature">
        <title>Giant virus diversity and host interactions through global metagenomics.</title>
        <authorList>
            <person name="Schulz F."/>
            <person name="Roux S."/>
            <person name="Paez-Espino D."/>
            <person name="Jungbluth S."/>
            <person name="Walsh D.A."/>
            <person name="Denef V.J."/>
            <person name="McMahon K.D."/>
            <person name="Konstantinidis K.T."/>
            <person name="Eloe-Fadrosh E.A."/>
            <person name="Kyrpides N.C."/>
            <person name="Woyke T."/>
        </authorList>
    </citation>
    <scope>NUCLEOTIDE SEQUENCE</scope>
    <source>
        <strain evidence="1">GVMAG-S-1091796-13</strain>
    </source>
</reference>
<dbReference type="AlphaFoldDB" id="A0A6C0AM40"/>
<dbReference type="EMBL" id="MN740724">
    <property type="protein sequence ID" value="QHS80864.1"/>
    <property type="molecule type" value="Genomic_DNA"/>
</dbReference>
<sequence length="36" mass="4295">MSNKNNIIIILPDKYIKYMVILPKSCYDIINLSYFL</sequence>